<keyword evidence="12" id="KW-0472">Membrane</keyword>
<dbReference type="GO" id="GO:0006508">
    <property type="term" value="P:proteolysis"/>
    <property type="evidence" value="ECO:0007669"/>
    <property type="project" value="UniProtKB-KW"/>
</dbReference>
<dbReference type="GO" id="GO:0071555">
    <property type="term" value="P:cell wall organization"/>
    <property type="evidence" value="ECO:0007669"/>
    <property type="project" value="UniProtKB-KW"/>
</dbReference>
<dbReference type="GO" id="GO:0009252">
    <property type="term" value="P:peptidoglycan biosynthetic process"/>
    <property type="evidence" value="ECO:0007669"/>
    <property type="project" value="UniProtKB-KW"/>
</dbReference>
<keyword evidence="13" id="KW-0961">Cell wall biogenesis/degradation</keyword>
<dbReference type="InterPro" id="IPR017790">
    <property type="entry name" value="Penicillin-binding_protein_2"/>
</dbReference>
<evidence type="ECO:0000256" key="10">
    <source>
        <dbReference type="ARBA" id="ARBA00022984"/>
    </source>
</evidence>
<name>A0A7V3YFK9_9BACT</name>
<dbReference type="Pfam" id="PF03717">
    <property type="entry name" value="PBP_dimer"/>
    <property type="match status" value="1"/>
</dbReference>
<dbReference type="GO" id="GO:0009002">
    <property type="term" value="F:serine-type D-Ala-D-Ala carboxypeptidase activity"/>
    <property type="evidence" value="ECO:0007669"/>
    <property type="project" value="InterPro"/>
</dbReference>
<evidence type="ECO:0000256" key="1">
    <source>
        <dbReference type="ARBA" id="ARBA00004167"/>
    </source>
</evidence>
<dbReference type="GO" id="GO:0008360">
    <property type="term" value="P:regulation of cell shape"/>
    <property type="evidence" value="ECO:0007669"/>
    <property type="project" value="UniProtKB-KW"/>
</dbReference>
<evidence type="ECO:0000256" key="2">
    <source>
        <dbReference type="ARBA" id="ARBA00004236"/>
    </source>
</evidence>
<sequence>MWNERMEERIRQRVATALWIGIALFVVLSARLWYLSVLRGEWFRERSERNRVRVVFLEALRGNIYDRRGVCLAEDVPRFRLVFLVGSNEEELVMKRVREVLGRDIAFSLRERAPGELVLLEDLPLEDVVKIEENSERLPGVLVEVYPARKYRDGEIAALLLGYVGKVSSEELKALGKMGYRNEDRIGKSGVESFYESLLRGEEGYRRVEVDALGRVVQVLDFRSPRFRYSLQLALDWELQKACYEALGRRNGVVLVGDPATGEILAFVSKPSFDPNLFSRGLSLKEWLDLLEQKSNPLLARPTQALYPPGSLFKILIALAALEEQVVTSRESFFCPGYLEYGDRKYLCWRRGGHGRVTFKEAIAESCNVVFYTLGLRLGPERIARYARMFGFGQDAHLDLPGVKTGFFPTPEWKREALKEAWYPGDTVNLSIGQGYLLVTPLEMYLFLCAVANRGKVYDPHVLWRVLDENGRVVREVKPSLRRTIALRSQTWDTVIRGMEKVVTQGTGFNCRGLPVKLAAKTGTAQNPHGKEHSWFGGFFPSDRPKFVFLVLVEHGGDGSGEAALVARKVVEWILQNRGV</sequence>
<evidence type="ECO:0000256" key="12">
    <source>
        <dbReference type="ARBA" id="ARBA00023136"/>
    </source>
</evidence>
<proteinExistence type="predicted"/>
<dbReference type="Gene3D" id="3.90.1310.10">
    <property type="entry name" value="Penicillin-binding protein 2a (Domain 2)"/>
    <property type="match status" value="1"/>
</dbReference>
<dbReference type="AlphaFoldDB" id="A0A7V3YFK9"/>
<dbReference type="Gene3D" id="3.30.1390.30">
    <property type="entry name" value="Penicillin-binding protein 2a, domain 3"/>
    <property type="match status" value="1"/>
</dbReference>
<dbReference type="InterPro" id="IPR012338">
    <property type="entry name" value="Beta-lactam/transpept-like"/>
</dbReference>
<evidence type="ECO:0000256" key="5">
    <source>
        <dbReference type="ARBA" id="ARBA00022645"/>
    </source>
</evidence>
<keyword evidence="4" id="KW-0997">Cell inner membrane</keyword>
<keyword evidence="5" id="KW-0121">Carboxypeptidase</keyword>
<organism evidence="16">
    <name type="scientific">Candidatus Caldatribacterium californiense</name>
    <dbReference type="NCBI Taxonomy" id="1454726"/>
    <lineage>
        <taxon>Bacteria</taxon>
        <taxon>Pseudomonadati</taxon>
        <taxon>Atribacterota</taxon>
        <taxon>Atribacteria</taxon>
        <taxon>Atribacterales</taxon>
        <taxon>Candidatus Caldatribacteriaceae</taxon>
        <taxon>Candidatus Caldatribacterium</taxon>
    </lineage>
</organism>
<dbReference type="GO" id="GO:0005886">
    <property type="term" value="C:plasma membrane"/>
    <property type="evidence" value="ECO:0007669"/>
    <property type="project" value="UniProtKB-SubCell"/>
</dbReference>
<dbReference type="EMBL" id="DTFV01000041">
    <property type="protein sequence ID" value="HGI30199.1"/>
    <property type="molecule type" value="Genomic_DNA"/>
</dbReference>
<evidence type="ECO:0000259" key="14">
    <source>
        <dbReference type="Pfam" id="PF00905"/>
    </source>
</evidence>
<dbReference type="NCBIfam" id="TIGR03423">
    <property type="entry name" value="pbp2_mrdA"/>
    <property type="match status" value="1"/>
</dbReference>
<protein>
    <submittedName>
        <fullName evidence="16">Penicillin-binding protein 2</fullName>
    </submittedName>
</protein>
<gene>
    <name evidence="16" type="primary">mrdA</name>
    <name evidence="16" type="ORF">ENV30_02620</name>
</gene>
<keyword evidence="7" id="KW-0812">Transmembrane</keyword>
<reference evidence="16" key="1">
    <citation type="journal article" date="2020" name="mSystems">
        <title>Genome- and Community-Level Interaction Insights into Carbon Utilization and Element Cycling Functions of Hydrothermarchaeota in Hydrothermal Sediment.</title>
        <authorList>
            <person name="Zhou Z."/>
            <person name="Liu Y."/>
            <person name="Xu W."/>
            <person name="Pan J."/>
            <person name="Luo Z.H."/>
            <person name="Li M."/>
        </authorList>
    </citation>
    <scope>NUCLEOTIDE SEQUENCE [LARGE SCALE GENOMIC DNA]</scope>
    <source>
        <strain evidence="16">SpSt-747</strain>
    </source>
</reference>
<evidence type="ECO:0000256" key="7">
    <source>
        <dbReference type="ARBA" id="ARBA00022692"/>
    </source>
</evidence>
<dbReference type="PANTHER" id="PTHR30627">
    <property type="entry name" value="PEPTIDOGLYCAN D,D-TRANSPEPTIDASE"/>
    <property type="match status" value="1"/>
</dbReference>
<evidence type="ECO:0000256" key="11">
    <source>
        <dbReference type="ARBA" id="ARBA00022989"/>
    </source>
</evidence>
<dbReference type="InterPro" id="IPR050515">
    <property type="entry name" value="Beta-lactam/transpept"/>
</dbReference>
<evidence type="ECO:0000256" key="6">
    <source>
        <dbReference type="ARBA" id="ARBA00022670"/>
    </source>
</evidence>
<keyword evidence="8" id="KW-0378">Hydrolase</keyword>
<dbReference type="FunFam" id="3.40.710.10:FF:000024">
    <property type="entry name" value="Penicillin-binding protein 2"/>
    <property type="match status" value="1"/>
</dbReference>
<evidence type="ECO:0000256" key="9">
    <source>
        <dbReference type="ARBA" id="ARBA00022960"/>
    </source>
</evidence>
<evidence type="ECO:0000256" key="8">
    <source>
        <dbReference type="ARBA" id="ARBA00022801"/>
    </source>
</evidence>
<dbReference type="Gene3D" id="3.40.710.10">
    <property type="entry name" value="DD-peptidase/beta-lactamase superfamily"/>
    <property type="match status" value="1"/>
</dbReference>
<dbReference type="PANTHER" id="PTHR30627:SF2">
    <property type="entry name" value="PEPTIDOGLYCAN D,D-TRANSPEPTIDASE MRDA"/>
    <property type="match status" value="1"/>
</dbReference>
<dbReference type="InterPro" id="IPR001460">
    <property type="entry name" value="PCN-bd_Tpept"/>
</dbReference>
<evidence type="ECO:0000256" key="3">
    <source>
        <dbReference type="ARBA" id="ARBA00022475"/>
    </source>
</evidence>
<keyword evidence="10" id="KW-0573">Peptidoglycan synthesis</keyword>
<keyword evidence="11" id="KW-1133">Transmembrane helix</keyword>
<keyword evidence="9" id="KW-0133">Cell shape</keyword>
<keyword evidence="6" id="KW-0645">Protease</keyword>
<dbReference type="Pfam" id="PF00905">
    <property type="entry name" value="Transpeptidase"/>
    <property type="match status" value="1"/>
</dbReference>
<dbReference type="InterPro" id="IPR005311">
    <property type="entry name" value="PBP_dimer"/>
</dbReference>
<evidence type="ECO:0000313" key="16">
    <source>
        <dbReference type="EMBL" id="HGI30199.1"/>
    </source>
</evidence>
<evidence type="ECO:0000256" key="13">
    <source>
        <dbReference type="ARBA" id="ARBA00023316"/>
    </source>
</evidence>
<comment type="subcellular location">
    <subcellularLocation>
        <location evidence="2">Cell membrane</location>
    </subcellularLocation>
    <subcellularLocation>
        <location evidence="1">Membrane</location>
        <topology evidence="1">Single-pass membrane protein</topology>
    </subcellularLocation>
</comment>
<dbReference type="InterPro" id="IPR036138">
    <property type="entry name" value="PBP_dimer_sf"/>
</dbReference>
<accession>A0A7V3YFK9</accession>
<comment type="caution">
    <text evidence="16">The sequence shown here is derived from an EMBL/GenBank/DDBJ whole genome shotgun (WGS) entry which is preliminary data.</text>
</comment>
<dbReference type="SUPFAM" id="SSF56601">
    <property type="entry name" value="beta-lactamase/transpeptidase-like"/>
    <property type="match status" value="1"/>
</dbReference>
<dbReference type="GO" id="GO:0008658">
    <property type="term" value="F:penicillin binding"/>
    <property type="evidence" value="ECO:0007669"/>
    <property type="project" value="InterPro"/>
</dbReference>
<dbReference type="SUPFAM" id="SSF56519">
    <property type="entry name" value="Penicillin binding protein dimerisation domain"/>
    <property type="match status" value="1"/>
</dbReference>
<feature type="domain" description="Penicillin-binding protein dimerisation" evidence="15">
    <location>
        <begin position="58"/>
        <end position="219"/>
    </location>
</feature>
<keyword evidence="3" id="KW-1003">Cell membrane</keyword>
<feature type="domain" description="Penicillin-binding protein transpeptidase" evidence="14">
    <location>
        <begin position="252"/>
        <end position="571"/>
    </location>
</feature>
<dbReference type="GO" id="GO:0071972">
    <property type="term" value="F:peptidoglycan L,D-transpeptidase activity"/>
    <property type="evidence" value="ECO:0007669"/>
    <property type="project" value="TreeGrafter"/>
</dbReference>
<evidence type="ECO:0000256" key="4">
    <source>
        <dbReference type="ARBA" id="ARBA00022519"/>
    </source>
</evidence>
<evidence type="ECO:0000259" key="15">
    <source>
        <dbReference type="Pfam" id="PF03717"/>
    </source>
</evidence>